<organism evidence="1 2">
    <name type="scientific">Xanthomonas euvesicatoria</name>
    <dbReference type="NCBI Taxonomy" id="456327"/>
    <lineage>
        <taxon>Bacteria</taxon>
        <taxon>Pseudomonadati</taxon>
        <taxon>Pseudomonadota</taxon>
        <taxon>Gammaproteobacteria</taxon>
        <taxon>Lysobacterales</taxon>
        <taxon>Lysobacteraceae</taxon>
        <taxon>Xanthomonas</taxon>
    </lineage>
</organism>
<comment type="caution">
    <text evidence="1">The sequence shown here is derived from an EMBL/GenBank/DDBJ whole genome shotgun (WGS) entry which is preliminary data.</text>
</comment>
<evidence type="ECO:0000313" key="2">
    <source>
        <dbReference type="Proteomes" id="UP000576603"/>
    </source>
</evidence>
<dbReference type="EMBL" id="JACHNL010000003">
    <property type="protein sequence ID" value="MBB4723317.1"/>
    <property type="molecule type" value="Genomic_DNA"/>
</dbReference>
<sequence>MARQSQRARMPALPVVSPAGTTCIACSASTVAASVANAASRGSLSVGRLHSQALQAAATGRPGWIRVARRGAFAYTDAIAAAAVVSFAALGHHRVPV</sequence>
<accession>A0AAW3U2S8</accession>
<evidence type="ECO:0000313" key="1">
    <source>
        <dbReference type="EMBL" id="MBB4723317.1"/>
    </source>
</evidence>
<name>A0AAW3U2S8_XANEU</name>
<dbReference type="Proteomes" id="UP000576603">
    <property type="component" value="Unassembled WGS sequence"/>
</dbReference>
<reference evidence="1 2" key="1">
    <citation type="submission" date="2020-08" db="EMBL/GenBank/DDBJ databases">
        <title>Studying the diversity of plant-associated saprophytic bacteria and their role in host health and plant-pathogen interactions.</title>
        <authorList>
            <person name="Potnis N."/>
        </authorList>
    </citation>
    <scope>NUCLEOTIDE SEQUENCE [LARGE SCALE GENOMIC DNA]</scope>
    <source>
        <strain evidence="1 2">CFBP 7922</strain>
    </source>
</reference>
<dbReference type="AlphaFoldDB" id="A0AAW3U2S8"/>
<proteinExistence type="predicted"/>
<dbReference type="RefSeq" id="WP_221235486.1">
    <property type="nucleotide sequence ID" value="NZ_JACHNL010000003.1"/>
</dbReference>
<gene>
    <name evidence="1" type="ORF">FHY32_001654</name>
</gene>
<protein>
    <submittedName>
        <fullName evidence="1">Uncharacterized protein</fullName>
    </submittedName>
</protein>